<accession>A0A1A9VZG9</accession>
<dbReference type="AlphaFoldDB" id="A0A1A9VZG9"/>
<proteinExistence type="predicted"/>
<keyword evidence="2" id="KW-1185">Reference proteome</keyword>
<reference evidence="1" key="2">
    <citation type="submission" date="2020-05" db="UniProtKB">
        <authorList>
            <consortium name="EnsemblMetazoa"/>
        </authorList>
    </citation>
    <scope>IDENTIFICATION</scope>
    <source>
        <strain evidence="1">IAEA</strain>
    </source>
</reference>
<dbReference type="VEuPathDB" id="VectorBase:GBRI000377"/>
<evidence type="ECO:0000313" key="1">
    <source>
        <dbReference type="EnsemblMetazoa" id="GBRI000377-PA"/>
    </source>
</evidence>
<protein>
    <submittedName>
        <fullName evidence="1">Uncharacterized protein</fullName>
    </submittedName>
</protein>
<organism evidence="1 2">
    <name type="scientific">Glossina brevipalpis</name>
    <dbReference type="NCBI Taxonomy" id="37001"/>
    <lineage>
        <taxon>Eukaryota</taxon>
        <taxon>Metazoa</taxon>
        <taxon>Ecdysozoa</taxon>
        <taxon>Arthropoda</taxon>
        <taxon>Hexapoda</taxon>
        <taxon>Insecta</taxon>
        <taxon>Pterygota</taxon>
        <taxon>Neoptera</taxon>
        <taxon>Endopterygota</taxon>
        <taxon>Diptera</taxon>
        <taxon>Brachycera</taxon>
        <taxon>Muscomorpha</taxon>
        <taxon>Hippoboscoidea</taxon>
        <taxon>Glossinidae</taxon>
        <taxon>Glossina</taxon>
    </lineage>
</organism>
<dbReference type="EnsemblMetazoa" id="GBRI000377-RA">
    <property type="protein sequence ID" value="GBRI000377-PA"/>
    <property type="gene ID" value="GBRI000377"/>
</dbReference>
<reference evidence="2" key="1">
    <citation type="submission" date="2014-03" db="EMBL/GenBank/DDBJ databases">
        <authorList>
            <person name="Aksoy S."/>
            <person name="Warren W."/>
            <person name="Wilson R.K."/>
        </authorList>
    </citation>
    <scope>NUCLEOTIDE SEQUENCE [LARGE SCALE GENOMIC DNA]</scope>
    <source>
        <strain evidence="2">IAEA</strain>
    </source>
</reference>
<name>A0A1A9VZG9_9MUSC</name>
<sequence length="66" mass="7660">MSNINNQLFANAFKKYNKAWIGKEIEAVPPQQLKDWESIAEMLTKKTGLIGDANRSKTRFYTVPQW</sequence>
<dbReference type="Proteomes" id="UP000091820">
    <property type="component" value="Unassembled WGS sequence"/>
</dbReference>
<evidence type="ECO:0000313" key="2">
    <source>
        <dbReference type="Proteomes" id="UP000091820"/>
    </source>
</evidence>